<keyword evidence="3" id="KW-1185">Reference proteome</keyword>
<dbReference type="Proteomes" id="UP000316406">
    <property type="component" value="Unassembled WGS sequence"/>
</dbReference>
<feature type="transmembrane region" description="Helical" evidence="1">
    <location>
        <begin position="20"/>
        <end position="38"/>
    </location>
</feature>
<comment type="caution">
    <text evidence="2">The sequence shown here is derived from an EMBL/GenBank/DDBJ whole genome shotgun (WGS) entry which is preliminary data.</text>
</comment>
<evidence type="ECO:0000313" key="2">
    <source>
        <dbReference type="EMBL" id="TSI15393.1"/>
    </source>
</evidence>
<gene>
    <name evidence="2" type="ORF">FO013_11500</name>
</gene>
<accession>A0A556CD91</accession>
<proteinExistence type="predicted"/>
<organism evidence="2 3">
    <name type="scientific">Brevibacterium aurantiacum</name>
    <dbReference type="NCBI Taxonomy" id="273384"/>
    <lineage>
        <taxon>Bacteria</taxon>
        <taxon>Bacillati</taxon>
        <taxon>Actinomycetota</taxon>
        <taxon>Actinomycetes</taxon>
        <taxon>Micrococcales</taxon>
        <taxon>Brevibacteriaceae</taxon>
        <taxon>Brevibacterium</taxon>
    </lineage>
</organism>
<sequence length="78" mass="9116">MKDAVRELLKDRRSLREAAIVAVLFPLVTFGMNLFGWGNGMFSWWQTLLVAPIMGFVYWLFVSGFRRFVNEDLTPSWI</sequence>
<keyword evidence="1" id="KW-0472">Membrane</keyword>
<evidence type="ECO:0000313" key="3">
    <source>
        <dbReference type="Proteomes" id="UP000316406"/>
    </source>
</evidence>
<feature type="transmembrane region" description="Helical" evidence="1">
    <location>
        <begin position="44"/>
        <end position="62"/>
    </location>
</feature>
<evidence type="ECO:0000256" key="1">
    <source>
        <dbReference type="SAM" id="Phobius"/>
    </source>
</evidence>
<name>A0A556CD91_BREAU</name>
<dbReference type="OrthoDB" id="4804912at2"/>
<keyword evidence="1" id="KW-1133">Transmembrane helix</keyword>
<protein>
    <submittedName>
        <fullName evidence="2">Uncharacterized protein</fullName>
    </submittedName>
</protein>
<dbReference type="RefSeq" id="WP_143922689.1">
    <property type="nucleotide sequence ID" value="NZ_VLTK01000006.1"/>
</dbReference>
<keyword evidence="1" id="KW-0812">Transmembrane</keyword>
<reference evidence="2 3" key="1">
    <citation type="submission" date="2019-07" db="EMBL/GenBank/DDBJ databases">
        <title>Draft genome sequence of Brevibacterium aurantiacum XU54 isolated from Xinjiang China.</title>
        <authorList>
            <person name="Xu X."/>
        </authorList>
    </citation>
    <scope>NUCLEOTIDE SEQUENCE [LARGE SCALE GENOMIC DNA]</scope>
    <source>
        <strain evidence="2 3">XU54</strain>
    </source>
</reference>
<dbReference type="AlphaFoldDB" id="A0A556CD91"/>
<dbReference type="EMBL" id="VLTK01000006">
    <property type="protein sequence ID" value="TSI15393.1"/>
    <property type="molecule type" value="Genomic_DNA"/>
</dbReference>